<proteinExistence type="inferred from homology"/>
<dbReference type="CDD" id="cd20308">
    <property type="entry name" value="cupin_YdaE"/>
    <property type="match status" value="1"/>
</dbReference>
<keyword evidence="5" id="KW-0119">Carbohydrate metabolism</keyword>
<dbReference type="GO" id="GO:0047828">
    <property type="term" value="F:D-lyxose ketol-isomerase activity"/>
    <property type="evidence" value="ECO:0007669"/>
    <property type="project" value="UniProtKB-EC"/>
</dbReference>
<reference evidence="9 10" key="1">
    <citation type="journal article" date="2018" name="Appl. Environ. Microbiol.">
        <title>Antimicrobial susceptibility testing and tentative epidemiological cut-off values of five Bacillus species relevant for use as animal feed additives or for plant protection.</title>
        <authorList>
            <person name="Agerso Y."/>
            <person name="Stuer-Lauridsen B."/>
            <person name="Bjerre K."/>
            <person name="Jensen M.G."/>
            <person name="Johansen E."/>
            <person name="Bennedsen M."/>
            <person name="Brockmann E."/>
            <person name="Nielsen B."/>
        </authorList>
    </citation>
    <scope>NUCLEOTIDE SEQUENCE [LARGE SCALE GENOMIC DNA]</scope>
    <source>
        <strain evidence="9 10">CHCC20162</strain>
    </source>
</reference>
<comment type="catalytic activity">
    <reaction evidence="6">
        <text>D-lyxose = D-xylulose</text>
        <dbReference type="Rhea" id="RHEA:14201"/>
        <dbReference type="ChEBI" id="CHEBI:16789"/>
        <dbReference type="ChEBI" id="CHEBI:17140"/>
        <dbReference type="EC" id="5.3.1.15"/>
    </reaction>
</comment>
<dbReference type="SUPFAM" id="SSF51182">
    <property type="entry name" value="RmlC-like cupins"/>
    <property type="match status" value="1"/>
</dbReference>
<dbReference type="Proteomes" id="UP000256519">
    <property type="component" value="Unassembled WGS sequence"/>
</dbReference>
<comment type="caution">
    <text evidence="9">The sequence shown here is derived from an EMBL/GenBank/DDBJ whole genome shotgun (WGS) entry which is preliminary data.</text>
</comment>
<keyword evidence="2" id="KW-0479">Metal-binding</keyword>
<dbReference type="EMBL" id="PQWM01000017">
    <property type="protein sequence ID" value="RDZ12773.1"/>
    <property type="molecule type" value="Genomic_DNA"/>
</dbReference>
<keyword evidence="3" id="KW-0464">Manganese</keyword>
<organism evidence="9 10">
    <name type="scientific">Priestia megaterium</name>
    <name type="common">Bacillus megaterium</name>
    <dbReference type="NCBI Taxonomy" id="1404"/>
    <lineage>
        <taxon>Bacteria</taxon>
        <taxon>Bacillati</taxon>
        <taxon>Bacillota</taxon>
        <taxon>Bacilli</taxon>
        <taxon>Bacillales</taxon>
        <taxon>Bacillaceae</taxon>
        <taxon>Priestia</taxon>
    </lineage>
</organism>
<dbReference type="InterPro" id="IPR010864">
    <property type="entry name" value="D-lyxose_isomer"/>
</dbReference>
<evidence type="ECO:0000256" key="4">
    <source>
        <dbReference type="ARBA" id="ARBA00023235"/>
    </source>
</evidence>
<dbReference type="AlphaFoldDB" id="A0A3D8X046"/>
<evidence type="ECO:0000256" key="2">
    <source>
        <dbReference type="ARBA" id="ARBA00022723"/>
    </source>
</evidence>
<sequence length="170" mass="19643">MNNVKFQVLTYLDKAGIVLSEEEKETIEITDFGLENLYEEGLQLVVYINNERYCAKELIMLPNQTCPEHRHPRRNNDQDGKQETFRCRFGIVYLYIEGNEESQISVEPPAKHAEYYTARKEIILYPGDQYTIPADTNHWFKAGPKGAVISEFSSNSDDSSDIFTNSHIVR</sequence>
<dbReference type="EC" id="5.3.1.15" evidence="8"/>
<evidence type="ECO:0000256" key="6">
    <source>
        <dbReference type="ARBA" id="ARBA00044907"/>
    </source>
</evidence>
<evidence type="ECO:0000313" key="9">
    <source>
        <dbReference type="EMBL" id="RDZ12773.1"/>
    </source>
</evidence>
<evidence type="ECO:0000256" key="8">
    <source>
        <dbReference type="ARBA" id="ARBA00044972"/>
    </source>
</evidence>
<evidence type="ECO:0000256" key="1">
    <source>
        <dbReference type="ARBA" id="ARBA00001936"/>
    </source>
</evidence>
<evidence type="ECO:0000313" key="10">
    <source>
        <dbReference type="Proteomes" id="UP000256519"/>
    </source>
</evidence>
<dbReference type="RefSeq" id="WP_116075666.1">
    <property type="nucleotide sequence ID" value="NZ_CP187636.1"/>
</dbReference>
<accession>A0A3D8X046</accession>
<evidence type="ECO:0000256" key="3">
    <source>
        <dbReference type="ARBA" id="ARBA00023211"/>
    </source>
</evidence>
<dbReference type="InterPro" id="IPR014710">
    <property type="entry name" value="RmlC-like_jellyroll"/>
</dbReference>
<dbReference type="Gene3D" id="2.60.120.10">
    <property type="entry name" value="Jelly Rolls"/>
    <property type="match status" value="1"/>
</dbReference>
<comment type="cofactor">
    <cofactor evidence="1">
        <name>Mn(2+)</name>
        <dbReference type="ChEBI" id="CHEBI:29035"/>
    </cofactor>
</comment>
<dbReference type="Pfam" id="PF07385">
    <property type="entry name" value="Lyx_isomer"/>
    <property type="match status" value="1"/>
</dbReference>
<evidence type="ECO:0000256" key="5">
    <source>
        <dbReference type="ARBA" id="ARBA00023277"/>
    </source>
</evidence>
<evidence type="ECO:0000256" key="7">
    <source>
        <dbReference type="ARBA" id="ARBA00044951"/>
    </source>
</evidence>
<protein>
    <recommendedName>
        <fullName evidence="8">D-lyxose ketol-isomerase</fullName>
        <ecNumber evidence="8">5.3.1.15</ecNumber>
    </recommendedName>
</protein>
<name>A0A3D8X046_PRIMG</name>
<gene>
    <name evidence="9" type="ORF">C3744_17335</name>
</gene>
<dbReference type="InterPro" id="IPR011051">
    <property type="entry name" value="RmlC_Cupin_sf"/>
</dbReference>
<keyword evidence="4 9" id="KW-0413">Isomerase</keyword>
<dbReference type="GO" id="GO:0046872">
    <property type="term" value="F:metal ion binding"/>
    <property type="evidence" value="ECO:0007669"/>
    <property type="project" value="UniProtKB-KW"/>
</dbReference>
<comment type="similarity">
    <text evidence="7">Belongs to the D-lyxose ketol-isomerase family.</text>
</comment>